<reference evidence="1" key="1">
    <citation type="journal article" date="2014" name="Front. Microbiol.">
        <title>High frequency of phylogenetically diverse reductive dehalogenase-homologous genes in deep subseafloor sedimentary metagenomes.</title>
        <authorList>
            <person name="Kawai M."/>
            <person name="Futagami T."/>
            <person name="Toyoda A."/>
            <person name="Takaki Y."/>
            <person name="Nishi S."/>
            <person name="Hori S."/>
            <person name="Arai W."/>
            <person name="Tsubouchi T."/>
            <person name="Morono Y."/>
            <person name="Uchiyama I."/>
            <person name="Ito T."/>
            <person name="Fujiyama A."/>
            <person name="Inagaki F."/>
            <person name="Takami H."/>
        </authorList>
    </citation>
    <scope>NUCLEOTIDE SEQUENCE</scope>
    <source>
        <strain evidence="1">Expedition CK06-06</strain>
    </source>
</reference>
<sequence length="100" mass="10677">MIEIILFMLLAVIMVVSYIFCKEGYLINAAAAGSAITDASFLTDLTGNAIRRKAPGYSGFPRIHAALGVESLQAGLPDVCARGRVTLTELNNDAIDVNFD</sequence>
<comment type="caution">
    <text evidence="1">The sequence shown here is derived from an EMBL/GenBank/DDBJ whole genome shotgun (WGS) entry which is preliminary data.</text>
</comment>
<dbReference type="EMBL" id="BART01038715">
    <property type="protein sequence ID" value="GAH07034.1"/>
    <property type="molecule type" value="Genomic_DNA"/>
</dbReference>
<dbReference type="AlphaFoldDB" id="X1DPY5"/>
<evidence type="ECO:0000313" key="1">
    <source>
        <dbReference type="EMBL" id="GAH07034.1"/>
    </source>
</evidence>
<proteinExistence type="predicted"/>
<gene>
    <name evidence="1" type="ORF">S01H4_64049</name>
</gene>
<organism evidence="1">
    <name type="scientific">marine sediment metagenome</name>
    <dbReference type="NCBI Taxonomy" id="412755"/>
    <lineage>
        <taxon>unclassified sequences</taxon>
        <taxon>metagenomes</taxon>
        <taxon>ecological metagenomes</taxon>
    </lineage>
</organism>
<feature type="non-terminal residue" evidence="1">
    <location>
        <position position="100"/>
    </location>
</feature>
<protein>
    <submittedName>
        <fullName evidence="1">Uncharacterized protein</fullName>
    </submittedName>
</protein>
<name>X1DPY5_9ZZZZ</name>
<accession>X1DPY5</accession>